<dbReference type="EMBL" id="CAEZXM010000069">
    <property type="protein sequence ID" value="CAB4686008.1"/>
    <property type="molecule type" value="Genomic_DNA"/>
</dbReference>
<feature type="domain" description="Circularly permuted ATP-grasp type 2" evidence="2">
    <location>
        <begin position="65"/>
        <end position="442"/>
    </location>
</feature>
<dbReference type="Gene3D" id="3.40.50.11290">
    <property type="match status" value="1"/>
</dbReference>
<name>A0A6J6NMF8_9ZZZZ</name>
<reference evidence="3" key="1">
    <citation type="submission" date="2020-05" db="EMBL/GenBank/DDBJ databases">
        <authorList>
            <person name="Chiriac C."/>
            <person name="Salcher M."/>
            <person name="Ghai R."/>
            <person name="Kavagutti S V."/>
        </authorList>
    </citation>
    <scope>NUCLEOTIDE SEQUENCE</scope>
</reference>
<evidence type="ECO:0000313" key="3">
    <source>
        <dbReference type="EMBL" id="CAB4686008.1"/>
    </source>
</evidence>
<dbReference type="InterPro" id="IPR051680">
    <property type="entry name" value="ATP-dep_Glu-Cys_Ligase-2"/>
</dbReference>
<protein>
    <submittedName>
        <fullName evidence="3">Unannotated protein</fullName>
    </submittedName>
</protein>
<feature type="compositionally biased region" description="Low complexity" evidence="1">
    <location>
        <begin position="518"/>
        <end position="527"/>
    </location>
</feature>
<sequence length="527" mass="57298">MQFVDEFLAGERPRAGIESLWNKLHAIGSAGLVQRGLQRDAYLQMQGITFTLSGHERPLPVDLVPRVISASEWSAVEAGIIQRVRTLEMFLDDIYGKQRIIADKIVPRALVTSSEHYHRCAHGLQPPNGVRVHVAGIDLVRDGDGVFRVLEDNLRCPSGVSYVIENRRTLGHVVPELFGDYSVRSVQDYPEQLLAALVASAPKGVRYPTVAVLTPGVHNSAHFEHAFLARRMGVELVEGRDLFCKGNALYMRTTRSSEPVHVIYRRVDDDFIDPVHFLPDSVLGVPGLVNAARAGNVTIANAVGNGVADDKALYPYVPKMTEYYLNEAPILPNVTTYDLQNPDEMHHVLDSLDTMVIKPVAASGGYGIVIGPQATDAELAAAADAIRADPRGWIAQPVVGLSTCPTVLDDGSLAPRHVDLRPFAVNRGDGVWVLPGGLTRVALVEGRLVVNSSQGGGTKDTWVLTDEAADPEVAAASTFAAVALSEEVVAETEQIASEVPRQHGPEVLPDNRLRQQEEQQQQEQPSC</sequence>
<dbReference type="InterPro" id="IPR025841">
    <property type="entry name" value="CP_ATPgrasp_2"/>
</dbReference>
<evidence type="ECO:0000256" key="1">
    <source>
        <dbReference type="SAM" id="MobiDB-lite"/>
    </source>
</evidence>
<accession>A0A6J6NMF8</accession>
<gene>
    <name evidence="3" type="ORF">UFOPK2366_00490</name>
</gene>
<feature type="region of interest" description="Disordered" evidence="1">
    <location>
        <begin position="493"/>
        <end position="527"/>
    </location>
</feature>
<feature type="compositionally biased region" description="Basic and acidic residues" evidence="1">
    <location>
        <begin position="500"/>
        <end position="517"/>
    </location>
</feature>
<dbReference type="SUPFAM" id="SSF56059">
    <property type="entry name" value="Glutathione synthetase ATP-binding domain-like"/>
    <property type="match status" value="1"/>
</dbReference>
<dbReference type="Pfam" id="PF14403">
    <property type="entry name" value="CP_ATPgrasp_2"/>
    <property type="match status" value="1"/>
</dbReference>
<organism evidence="3">
    <name type="scientific">freshwater metagenome</name>
    <dbReference type="NCBI Taxonomy" id="449393"/>
    <lineage>
        <taxon>unclassified sequences</taxon>
        <taxon>metagenomes</taxon>
        <taxon>ecological metagenomes</taxon>
    </lineage>
</organism>
<dbReference type="Gene3D" id="3.30.1490.270">
    <property type="match status" value="1"/>
</dbReference>
<dbReference type="InterPro" id="IPR016450">
    <property type="entry name" value="UCP005522"/>
</dbReference>
<dbReference type="AlphaFoldDB" id="A0A6J6NMF8"/>
<proteinExistence type="predicted"/>
<dbReference type="PANTHER" id="PTHR34595:SF7">
    <property type="entry name" value="SLL1039 PROTEIN"/>
    <property type="match status" value="1"/>
</dbReference>
<dbReference type="PIRSF" id="PIRSF005522">
    <property type="entry name" value="UCP005522"/>
    <property type="match status" value="1"/>
</dbReference>
<dbReference type="PANTHER" id="PTHR34595">
    <property type="entry name" value="BLR5612 PROTEIN"/>
    <property type="match status" value="1"/>
</dbReference>
<evidence type="ECO:0000259" key="2">
    <source>
        <dbReference type="Pfam" id="PF14403"/>
    </source>
</evidence>